<protein>
    <submittedName>
        <fullName evidence="2">Uncharacterized protein</fullName>
    </submittedName>
</protein>
<gene>
    <name evidence="2" type="ORF">CCHLO57077_00008356</name>
</gene>
<accession>A0AA35LZZ9</accession>
<evidence type="ECO:0000313" key="3">
    <source>
        <dbReference type="Proteomes" id="UP001160390"/>
    </source>
</evidence>
<name>A0AA35LZZ9_9HYPO</name>
<feature type="region of interest" description="Disordered" evidence="1">
    <location>
        <begin position="1"/>
        <end position="36"/>
    </location>
</feature>
<dbReference type="AlphaFoldDB" id="A0AA35LZZ9"/>
<keyword evidence="3" id="KW-1185">Reference proteome</keyword>
<sequence>MPSELDPVSKNQTTKSRLPELSAFSQGAEGKRFKPPVQIQGSVAEDRESMCHALRFVDDRDDDAIGFHRGGNPMRIHRHADICEHPRDWLLLDLDHLQKGRPSLYAGGEEDEKRDCGSFGRIMAS</sequence>
<proteinExistence type="predicted"/>
<organism evidence="2 3">
    <name type="scientific">Clonostachys chloroleuca</name>
    <dbReference type="NCBI Taxonomy" id="1926264"/>
    <lineage>
        <taxon>Eukaryota</taxon>
        <taxon>Fungi</taxon>
        <taxon>Dikarya</taxon>
        <taxon>Ascomycota</taxon>
        <taxon>Pezizomycotina</taxon>
        <taxon>Sordariomycetes</taxon>
        <taxon>Hypocreomycetidae</taxon>
        <taxon>Hypocreales</taxon>
        <taxon>Bionectriaceae</taxon>
        <taxon>Clonostachys</taxon>
    </lineage>
</organism>
<evidence type="ECO:0000256" key="1">
    <source>
        <dbReference type="SAM" id="MobiDB-lite"/>
    </source>
</evidence>
<evidence type="ECO:0000313" key="2">
    <source>
        <dbReference type="EMBL" id="CAI6087882.1"/>
    </source>
</evidence>
<dbReference type="EMBL" id="CABFNP030000799">
    <property type="protein sequence ID" value="CAI6087882.1"/>
    <property type="molecule type" value="Genomic_DNA"/>
</dbReference>
<dbReference type="Proteomes" id="UP001160390">
    <property type="component" value="Unassembled WGS sequence"/>
</dbReference>
<reference evidence="2" key="1">
    <citation type="submission" date="2023-01" db="EMBL/GenBank/DDBJ databases">
        <authorList>
            <person name="Piombo E."/>
        </authorList>
    </citation>
    <scope>NUCLEOTIDE SEQUENCE</scope>
</reference>
<comment type="caution">
    <text evidence="2">The sequence shown here is derived from an EMBL/GenBank/DDBJ whole genome shotgun (WGS) entry which is preliminary data.</text>
</comment>